<proteinExistence type="predicted"/>
<evidence type="ECO:0000313" key="2">
    <source>
        <dbReference type="EMBL" id="OAO79788.1"/>
    </source>
</evidence>
<feature type="compositionally biased region" description="Basic and acidic residues" evidence="1">
    <location>
        <begin position="34"/>
        <end position="56"/>
    </location>
</feature>
<dbReference type="AlphaFoldDB" id="A0A178TDL4"/>
<reference evidence="2 3" key="1">
    <citation type="submission" date="2016-03" db="EMBL/GenBank/DDBJ databases">
        <title>Spore heat resistance.</title>
        <authorList>
            <person name="Boekhorst J."/>
            <person name="Berendsen E.M."/>
            <person name="Wells-Bennik M.H."/>
            <person name="Kuipers O.P."/>
        </authorList>
    </citation>
    <scope>NUCLEOTIDE SEQUENCE [LARGE SCALE GENOMIC DNA]</scope>
    <source>
        <strain evidence="2 3">AF16</strain>
    </source>
</reference>
<dbReference type="EMBL" id="LUCQ01000081">
    <property type="protein sequence ID" value="OAO79788.1"/>
    <property type="molecule type" value="Genomic_DNA"/>
</dbReference>
<gene>
    <name evidence="2" type="ORF">TAF16_1400</name>
</gene>
<sequence length="56" mass="6513">MANSMIKEAMNVHIPPIRSNPFTVPRATSVQRTTNEKKENPPEKKKRPQDRSLKKR</sequence>
<accession>A0A178TDL4</accession>
<keyword evidence="3" id="KW-1185">Reference proteome</keyword>
<organism evidence="2 3">
    <name type="scientific">Anoxybacillus flavithermus</name>
    <dbReference type="NCBI Taxonomy" id="33934"/>
    <lineage>
        <taxon>Bacteria</taxon>
        <taxon>Bacillati</taxon>
        <taxon>Bacillota</taxon>
        <taxon>Bacilli</taxon>
        <taxon>Bacillales</taxon>
        <taxon>Anoxybacillaceae</taxon>
        <taxon>Anoxybacillus</taxon>
    </lineage>
</organism>
<dbReference type="PATRIC" id="fig|33934.7.peg.2097"/>
<protein>
    <submittedName>
        <fullName evidence="2">Uncharacterized protein</fullName>
    </submittedName>
</protein>
<feature type="region of interest" description="Disordered" evidence="1">
    <location>
        <begin position="16"/>
        <end position="56"/>
    </location>
</feature>
<evidence type="ECO:0000256" key="1">
    <source>
        <dbReference type="SAM" id="MobiDB-lite"/>
    </source>
</evidence>
<name>A0A178TDL4_9BACL</name>
<comment type="caution">
    <text evidence="2">The sequence shown here is derived from an EMBL/GenBank/DDBJ whole genome shotgun (WGS) entry which is preliminary data.</text>
</comment>
<evidence type="ECO:0000313" key="3">
    <source>
        <dbReference type="Proteomes" id="UP000078336"/>
    </source>
</evidence>
<feature type="compositionally biased region" description="Polar residues" evidence="1">
    <location>
        <begin position="20"/>
        <end position="33"/>
    </location>
</feature>
<dbReference type="Proteomes" id="UP000078336">
    <property type="component" value="Unassembled WGS sequence"/>
</dbReference>